<dbReference type="Proteomes" id="UP000254869">
    <property type="component" value="Unassembled WGS sequence"/>
</dbReference>
<accession>A0A370I3U6</accession>
<name>A0A370I3U6_9NOCA</name>
<dbReference type="Pfam" id="PF02698">
    <property type="entry name" value="DUF218"/>
    <property type="match status" value="1"/>
</dbReference>
<dbReference type="AlphaFoldDB" id="A0A370I3U6"/>
<dbReference type="CDD" id="cd06259">
    <property type="entry name" value="YdcF-like"/>
    <property type="match status" value="1"/>
</dbReference>
<protein>
    <submittedName>
        <fullName evidence="2">Vancomycin permeability regulator SanA</fullName>
    </submittedName>
</protein>
<evidence type="ECO:0000259" key="1">
    <source>
        <dbReference type="Pfam" id="PF02698"/>
    </source>
</evidence>
<organism evidence="2 3">
    <name type="scientific">Nocardia pseudobrasiliensis</name>
    <dbReference type="NCBI Taxonomy" id="45979"/>
    <lineage>
        <taxon>Bacteria</taxon>
        <taxon>Bacillati</taxon>
        <taxon>Actinomycetota</taxon>
        <taxon>Actinomycetes</taxon>
        <taxon>Mycobacteriales</taxon>
        <taxon>Nocardiaceae</taxon>
        <taxon>Nocardia</taxon>
    </lineage>
</organism>
<dbReference type="PANTHER" id="PTHR30336:SF6">
    <property type="entry name" value="INTEGRAL MEMBRANE PROTEIN"/>
    <property type="match status" value="1"/>
</dbReference>
<dbReference type="InterPro" id="IPR003848">
    <property type="entry name" value="DUF218"/>
</dbReference>
<dbReference type="GO" id="GO:0005886">
    <property type="term" value="C:plasma membrane"/>
    <property type="evidence" value="ECO:0007669"/>
    <property type="project" value="TreeGrafter"/>
</dbReference>
<dbReference type="PANTHER" id="PTHR30336">
    <property type="entry name" value="INNER MEMBRANE PROTEIN, PROBABLE PERMEASE"/>
    <property type="match status" value="1"/>
</dbReference>
<dbReference type="EMBL" id="QQBC01000006">
    <property type="protein sequence ID" value="RDI65260.1"/>
    <property type="molecule type" value="Genomic_DNA"/>
</dbReference>
<feature type="domain" description="DUF218" evidence="1">
    <location>
        <begin position="46"/>
        <end position="185"/>
    </location>
</feature>
<dbReference type="InterPro" id="IPR051599">
    <property type="entry name" value="Cell_Envelope_Assoc"/>
</dbReference>
<proteinExistence type="predicted"/>
<evidence type="ECO:0000313" key="3">
    <source>
        <dbReference type="Proteomes" id="UP000254869"/>
    </source>
</evidence>
<gene>
    <name evidence="2" type="ORF">DFR76_106129</name>
</gene>
<sequence>MMAVWTKWMLGVGSALILIVVSADVRLRRLSAGHRFGVETVPWAPVVIVPGARVGVDGRPMAYLRGRLDIAIELLAAGKVDGVLISGDSAGASGDEIASMRGYLLERGVDPDLVRADGAGVSTRATCERAHRHFGIDRAIIVTQPRHAARAIALCRGAGIDADGVDAYCECKRTTLVRNTIREWLAGPKAVAALIRYSR</sequence>
<evidence type="ECO:0000313" key="2">
    <source>
        <dbReference type="EMBL" id="RDI65260.1"/>
    </source>
</evidence>
<comment type="caution">
    <text evidence="2">The sequence shown here is derived from an EMBL/GenBank/DDBJ whole genome shotgun (WGS) entry which is preliminary data.</text>
</comment>
<reference evidence="2 3" key="1">
    <citation type="submission" date="2018-07" db="EMBL/GenBank/DDBJ databases">
        <title>Genomic Encyclopedia of Type Strains, Phase IV (KMG-IV): sequencing the most valuable type-strain genomes for metagenomic binning, comparative biology and taxonomic classification.</title>
        <authorList>
            <person name="Goeker M."/>
        </authorList>
    </citation>
    <scope>NUCLEOTIDE SEQUENCE [LARGE SCALE GENOMIC DNA]</scope>
    <source>
        <strain evidence="2 3">DSM 44290</strain>
    </source>
</reference>
<keyword evidence="3" id="KW-1185">Reference proteome</keyword>
<dbReference type="STRING" id="1210086.GCA_001613105_06768"/>